<evidence type="ECO:0000256" key="1">
    <source>
        <dbReference type="ARBA" id="ARBA00022603"/>
    </source>
</evidence>
<keyword evidence="2 4" id="KW-0808">Transferase</keyword>
<dbReference type="Proteomes" id="UP000238322">
    <property type="component" value="Unassembled WGS sequence"/>
</dbReference>
<dbReference type="PANTHER" id="PTHR43167:SF1">
    <property type="entry name" value="PUTATIVE (AFU_ORTHOLOGUE AFUA_6G01830)-RELATED"/>
    <property type="match status" value="1"/>
</dbReference>
<evidence type="ECO:0000256" key="3">
    <source>
        <dbReference type="ARBA" id="ARBA00022691"/>
    </source>
</evidence>
<dbReference type="InterPro" id="IPR029063">
    <property type="entry name" value="SAM-dependent_MTases_sf"/>
</dbReference>
<evidence type="ECO:0000313" key="5">
    <source>
        <dbReference type="Proteomes" id="UP000238322"/>
    </source>
</evidence>
<dbReference type="OrthoDB" id="9799672at2"/>
<dbReference type="InterPro" id="IPR002935">
    <property type="entry name" value="SAM_O-MeTrfase"/>
</dbReference>
<keyword evidence="3" id="KW-0949">S-adenosyl-L-methionine</keyword>
<reference evidence="4 5" key="1">
    <citation type="submission" date="2018-02" db="EMBL/GenBank/DDBJ databases">
        <title>Comparative genomes isolates from brazilian mangrove.</title>
        <authorList>
            <person name="Araujo J.E."/>
            <person name="Taketani R.G."/>
            <person name="Silva M.C.P."/>
            <person name="Loureco M.V."/>
            <person name="Andreote F.D."/>
        </authorList>
    </citation>
    <scope>NUCLEOTIDE SEQUENCE [LARGE SCALE GENOMIC DNA]</scope>
    <source>
        <strain evidence="4 5">Hex-1 MGV</strain>
    </source>
</reference>
<keyword evidence="1 4" id="KW-0489">Methyltransferase</keyword>
<gene>
    <name evidence="4" type="ORF">C5Y83_27405</name>
</gene>
<evidence type="ECO:0000256" key="2">
    <source>
        <dbReference type="ARBA" id="ARBA00022679"/>
    </source>
</evidence>
<dbReference type="SUPFAM" id="SSF53335">
    <property type="entry name" value="S-adenosyl-L-methionine-dependent methyltransferases"/>
    <property type="match status" value="1"/>
</dbReference>
<dbReference type="Gene3D" id="3.40.50.150">
    <property type="entry name" value="Vaccinia Virus protein VP39"/>
    <property type="match status" value="1"/>
</dbReference>
<dbReference type="PANTHER" id="PTHR43167">
    <property type="entry name" value="PUTATIVE (AFU_ORTHOLOGUE AFUA_6G01830)-RELATED"/>
    <property type="match status" value="1"/>
</dbReference>
<name>A0A2S8FCA4_9BACT</name>
<dbReference type="GO" id="GO:0032259">
    <property type="term" value="P:methylation"/>
    <property type="evidence" value="ECO:0007669"/>
    <property type="project" value="UniProtKB-KW"/>
</dbReference>
<protein>
    <submittedName>
        <fullName evidence="4">Methyltransferase</fullName>
    </submittedName>
</protein>
<dbReference type="AlphaFoldDB" id="A0A2S8FCA4"/>
<proteinExistence type="predicted"/>
<sequence length="222" mass="24607">MTNTLKSERVQRVLDSLYADAAQSPFPEHVIGPQAVYPRGSREMFHELRTVYMAIAPSFGQLLYNLVRASKTQNIVEFGTSMGVSTIYLASALKDNGGGKLITTEYEPEKIERARQNLREAGLEELIDFRVGDAMESLKTDLPDPIDLVFLDGAKQMYLDVLKLLEPSLANGAIIASDNTDHDGVESLLEYLRDPANGYVSSSILTAREDRTSGHEISCFCR</sequence>
<accession>A0A2S8FCA4</accession>
<organism evidence="4 5">
    <name type="scientific">Blastopirellula marina</name>
    <dbReference type="NCBI Taxonomy" id="124"/>
    <lineage>
        <taxon>Bacteria</taxon>
        <taxon>Pseudomonadati</taxon>
        <taxon>Planctomycetota</taxon>
        <taxon>Planctomycetia</taxon>
        <taxon>Pirellulales</taxon>
        <taxon>Pirellulaceae</taxon>
        <taxon>Blastopirellula</taxon>
    </lineage>
</organism>
<dbReference type="Pfam" id="PF13578">
    <property type="entry name" value="Methyltransf_24"/>
    <property type="match status" value="1"/>
</dbReference>
<comment type="caution">
    <text evidence="4">The sequence shown here is derived from an EMBL/GenBank/DDBJ whole genome shotgun (WGS) entry which is preliminary data.</text>
</comment>
<evidence type="ECO:0000313" key="4">
    <source>
        <dbReference type="EMBL" id="PQO29772.1"/>
    </source>
</evidence>
<dbReference type="EMBL" id="PUHY01000015">
    <property type="protein sequence ID" value="PQO29772.1"/>
    <property type="molecule type" value="Genomic_DNA"/>
</dbReference>
<dbReference type="GO" id="GO:0008171">
    <property type="term" value="F:O-methyltransferase activity"/>
    <property type="evidence" value="ECO:0007669"/>
    <property type="project" value="InterPro"/>
</dbReference>
<dbReference type="PROSITE" id="PS51682">
    <property type="entry name" value="SAM_OMT_I"/>
    <property type="match status" value="1"/>
</dbReference>